<sequence>MARFWVRNETRNDFILSTRVDTRACVLTVCDTWLSTWECGVAVFPLHLKYENRILRIEHTSRDTSVCISRLEAMMTEASILVQSESAELKAKLMFLQQTGEAQKSDNEF</sequence>
<reference evidence="2" key="1">
    <citation type="journal article" date="2019" name="Plant Biotechnol. J.">
        <title>Genome sequencing of the Australian wild diploid species Gossypium australe highlights disease resistance and delayed gland morphogenesis.</title>
        <authorList>
            <person name="Cai Y."/>
            <person name="Cai X."/>
            <person name="Wang Q."/>
            <person name="Wang P."/>
            <person name="Zhang Y."/>
            <person name="Cai C."/>
            <person name="Xu Y."/>
            <person name="Wang K."/>
            <person name="Zhou Z."/>
            <person name="Wang C."/>
            <person name="Geng S."/>
            <person name="Li B."/>
            <person name="Dong Q."/>
            <person name="Hou Y."/>
            <person name="Wang H."/>
            <person name="Ai P."/>
            <person name="Liu Z."/>
            <person name="Yi F."/>
            <person name="Sun M."/>
            <person name="An G."/>
            <person name="Cheng J."/>
            <person name="Zhang Y."/>
            <person name="Shi Q."/>
            <person name="Xie Y."/>
            <person name="Shi X."/>
            <person name="Chang Y."/>
            <person name="Huang F."/>
            <person name="Chen Y."/>
            <person name="Hong S."/>
            <person name="Mi L."/>
            <person name="Sun Q."/>
            <person name="Zhang L."/>
            <person name="Zhou B."/>
            <person name="Peng R."/>
            <person name="Zhang X."/>
            <person name="Liu F."/>
        </authorList>
    </citation>
    <scope>NUCLEOTIDE SEQUENCE [LARGE SCALE GENOMIC DNA]</scope>
    <source>
        <strain evidence="2">cv. PA1801</strain>
    </source>
</reference>
<comment type="caution">
    <text evidence="1">The sequence shown here is derived from an EMBL/GenBank/DDBJ whole genome shotgun (WGS) entry which is preliminary data.</text>
</comment>
<proteinExistence type="predicted"/>
<dbReference type="AlphaFoldDB" id="A0A5B6VBE2"/>
<evidence type="ECO:0000313" key="1">
    <source>
        <dbReference type="EMBL" id="KAA3466459.1"/>
    </source>
</evidence>
<name>A0A5B6VBE2_9ROSI</name>
<evidence type="ECO:0000313" key="2">
    <source>
        <dbReference type="Proteomes" id="UP000325315"/>
    </source>
</evidence>
<dbReference type="EMBL" id="SMMG02000007">
    <property type="protein sequence ID" value="KAA3466459.1"/>
    <property type="molecule type" value="Genomic_DNA"/>
</dbReference>
<dbReference type="Proteomes" id="UP000325315">
    <property type="component" value="Unassembled WGS sequence"/>
</dbReference>
<organism evidence="1 2">
    <name type="scientific">Gossypium australe</name>
    <dbReference type="NCBI Taxonomy" id="47621"/>
    <lineage>
        <taxon>Eukaryota</taxon>
        <taxon>Viridiplantae</taxon>
        <taxon>Streptophyta</taxon>
        <taxon>Embryophyta</taxon>
        <taxon>Tracheophyta</taxon>
        <taxon>Spermatophyta</taxon>
        <taxon>Magnoliopsida</taxon>
        <taxon>eudicotyledons</taxon>
        <taxon>Gunneridae</taxon>
        <taxon>Pentapetalae</taxon>
        <taxon>rosids</taxon>
        <taxon>malvids</taxon>
        <taxon>Malvales</taxon>
        <taxon>Malvaceae</taxon>
        <taxon>Malvoideae</taxon>
        <taxon>Gossypium</taxon>
    </lineage>
</organism>
<gene>
    <name evidence="1" type="ORF">EPI10_001550</name>
</gene>
<accession>A0A5B6VBE2</accession>
<protein>
    <submittedName>
        <fullName evidence="1">Uncharacterized protein</fullName>
    </submittedName>
</protein>
<keyword evidence="2" id="KW-1185">Reference proteome</keyword>